<sequence length="23" mass="2718">MFRKQYGISPAEYRKMANSSPKK</sequence>
<proteinExistence type="predicted"/>
<dbReference type="GO" id="GO:0043565">
    <property type="term" value="F:sequence-specific DNA binding"/>
    <property type="evidence" value="ECO:0007669"/>
    <property type="project" value="InterPro"/>
</dbReference>
<accession>A0AAW5NYV0</accession>
<dbReference type="EMBL" id="JANUTS010000001">
    <property type="protein sequence ID" value="MCS2793461.1"/>
    <property type="molecule type" value="Genomic_DNA"/>
</dbReference>
<evidence type="ECO:0000256" key="1">
    <source>
        <dbReference type="SAM" id="MobiDB-lite"/>
    </source>
</evidence>
<dbReference type="InterPro" id="IPR018060">
    <property type="entry name" value="HTH_AraC"/>
</dbReference>
<name>A0AAW5NYV0_9BACE</name>
<dbReference type="GO" id="GO:0003700">
    <property type="term" value="F:DNA-binding transcription factor activity"/>
    <property type="evidence" value="ECO:0007669"/>
    <property type="project" value="InterPro"/>
</dbReference>
<organism evidence="3 4">
    <name type="scientific">Bacteroides faecis</name>
    <dbReference type="NCBI Taxonomy" id="674529"/>
    <lineage>
        <taxon>Bacteria</taxon>
        <taxon>Pseudomonadati</taxon>
        <taxon>Bacteroidota</taxon>
        <taxon>Bacteroidia</taxon>
        <taxon>Bacteroidales</taxon>
        <taxon>Bacteroidaceae</taxon>
        <taxon>Bacteroides</taxon>
    </lineage>
</organism>
<gene>
    <name evidence="3" type="ORF">NXW97_15850</name>
</gene>
<dbReference type="AlphaFoldDB" id="A0AAW5NYV0"/>
<feature type="domain" description="HTH araC/xylS-type" evidence="2">
    <location>
        <begin position="1"/>
        <end position="16"/>
    </location>
</feature>
<comment type="caution">
    <text evidence="3">The sequence shown here is derived from an EMBL/GenBank/DDBJ whole genome shotgun (WGS) entry which is preliminary data.</text>
</comment>
<evidence type="ECO:0000313" key="4">
    <source>
        <dbReference type="Proteomes" id="UP001204548"/>
    </source>
</evidence>
<dbReference type="PROSITE" id="PS01124">
    <property type="entry name" value="HTH_ARAC_FAMILY_2"/>
    <property type="match status" value="1"/>
</dbReference>
<evidence type="ECO:0000259" key="2">
    <source>
        <dbReference type="PROSITE" id="PS01124"/>
    </source>
</evidence>
<reference evidence="3" key="1">
    <citation type="submission" date="2022-08" db="EMBL/GenBank/DDBJ databases">
        <title>Genome Sequencing of Bacteroides fragilis Group Isolates with Nanopore Technology.</title>
        <authorList>
            <person name="Tisza M.J."/>
            <person name="Smith D."/>
            <person name="Dekker J.P."/>
        </authorList>
    </citation>
    <scope>NUCLEOTIDE SEQUENCE</scope>
    <source>
        <strain evidence="3">BFG-351</strain>
    </source>
</reference>
<feature type="region of interest" description="Disordered" evidence="1">
    <location>
        <begin position="1"/>
        <end position="23"/>
    </location>
</feature>
<evidence type="ECO:0000313" key="3">
    <source>
        <dbReference type="EMBL" id="MCS2793461.1"/>
    </source>
</evidence>
<dbReference type="Proteomes" id="UP001204548">
    <property type="component" value="Unassembled WGS sequence"/>
</dbReference>
<protein>
    <submittedName>
        <fullName evidence="3">Helix-turn-helix domain-containing protein</fullName>
    </submittedName>
</protein>
<dbReference type="RefSeq" id="WP_258990948.1">
    <property type="nucleotide sequence ID" value="NZ_JANUTS010000001.1"/>
</dbReference>